<feature type="transmembrane region" description="Helical" evidence="7">
    <location>
        <begin position="87"/>
        <end position="111"/>
    </location>
</feature>
<dbReference type="PANTHER" id="PTHR43227:SF11">
    <property type="entry name" value="BLL4140 PROTEIN"/>
    <property type="match status" value="1"/>
</dbReference>
<dbReference type="STRING" id="39482.ERS852491_04687"/>
<feature type="transmembrane region" description="Helical" evidence="7">
    <location>
        <begin position="229"/>
        <end position="252"/>
    </location>
</feature>
<evidence type="ECO:0000256" key="4">
    <source>
        <dbReference type="ARBA" id="ARBA00022692"/>
    </source>
</evidence>
<dbReference type="InterPro" id="IPR050809">
    <property type="entry name" value="UgpAE/MalFG_permease"/>
</dbReference>
<keyword evidence="2 7" id="KW-0813">Transport</keyword>
<gene>
    <name evidence="9" type="primary">ycjO_8</name>
    <name evidence="9" type="ORF">ERS852491_04687</name>
</gene>
<reference evidence="9 10" key="1">
    <citation type="submission" date="2015-09" db="EMBL/GenBank/DDBJ databases">
        <authorList>
            <consortium name="Pathogen Informatics"/>
        </authorList>
    </citation>
    <scope>NUCLEOTIDE SEQUENCE [LARGE SCALE GENOMIC DNA]</scope>
    <source>
        <strain evidence="9 10">2789STDY5834876</strain>
    </source>
</reference>
<feature type="domain" description="ABC transmembrane type-1" evidence="8">
    <location>
        <begin position="83"/>
        <end position="301"/>
    </location>
</feature>
<evidence type="ECO:0000256" key="5">
    <source>
        <dbReference type="ARBA" id="ARBA00022989"/>
    </source>
</evidence>
<evidence type="ECO:0000256" key="7">
    <source>
        <dbReference type="RuleBase" id="RU363032"/>
    </source>
</evidence>
<feature type="transmembrane region" description="Helical" evidence="7">
    <location>
        <begin position="21"/>
        <end position="41"/>
    </location>
</feature>
<comment type="subcellular location">
    <subcellularLocation>
        <location evidence="1 7">Cell membrane</location>
        <topology evidence="1 7">Multi-pass membrane protein</topology>
    </subcellularLocation>
</comment>
<dbReference type="Proteomes" id="UP000095544">
    <property type="component" value="Unassembled WGS sequence"/>
</dbReference>
<dbReference type="InterPro" id="IPR035906">
    <property type="entry name" value="MetI-like_sf"/>
</dbReference>
<dbReference type="PROSITE" id="PS50928">
    <property type="entry name" value="ABC_TM1"/>
    <property type="match status" value="1"/>
</dbReference>
<dbReference type="CDD" id="cd06261">
    <property type="entry name" value="TM_PBP2"/>
    <property type="match status" value="1"/>
</dbReference>
<comment type="similarity">
    <text evidence="7">Belongs to the binding-protein-dependent transport system permease family.</text>
</comment>
<dbReference type="GO" id="GO:0005886">
    <property type="term" value="C:plasma membrane"/>
    <property type="evidence" value="ECO:0007669"/>
    <property type="project" value="UniProtKB-SubCell"/>
</dbReference>
<protein>
    <submittedName>
        <fullName evidence="9">Inner membrane ABC transporter permease protein ycjO</fullName>
    </submittedName>
</protein>
<dbReference type="AlphaFoldDB" id="A0A174LPW4"/>
<dbReference type="PANTHER" id="PTHR43227">
    <property type="entry name" value="BLL4140 PROTEIN"/>
    <property type="match status" value="1"/>
</dbReference>
<name>A0A174LPW4_9FIRM</name>
<proteinExistence type="inferred from homology"/>
<keyword evidence="6 7" id="KW-0472">Membrane</keyword>
<dbReference type="InterPro" id="IPR000515">
    <property type="entry name" value="MetI-like"/>
</dbReference>
<feature type="transmembrane region" description="Helical" evidence="7">
    <location>
        <begin position="287"/>
        <end position="305"/>
    </location>
</feature>
<evidence type="ECO:0000256" key="3">
    <source>
        <dbReference type="ARBA" id="ARBA00022475"/>
    </source>
</evidence>
<dbReference type="SUPFAM" id="SSF161098">
    <property type="entry name" value="MetI-like"/>
    <property type="match status" value="1"/>
</dbReference>
<evidence type="ECO:0000313" key="10">
    <source>
        <dbReference type="Proteomes" id="UP000095544"/>
    </source>
</evidence>
<dbReference type="Gene3D" id="1.10.3720.10">
    <property type="entry name" value="MetI-like"/>
    <property type="match status" value="1"/>
</dbReference>
<feature type="transmembrane region" description="Helical" evidence="7">
    <location>
        <begin position="171"/>
        <end position="193"/>
    </location>
</feature>
<dbReference type="GO" id="GO:0055085">
    <property type="term" value="P:transmembrane transport"/>
    <property type="evidence" value="ECO:0007669"/>
    <property type="project" value="InterPro"/>
</dbReference>
<keyword evidence="4 7" id="KW-0812">Transmembrane</keyword>
<feature type="transmembrane region" description="Helical" evidence="7">
    <location>
        <begin position="123"/>
        <end position="143"/>
    </location>
</feature>
<dbReference type="EMBL" id="CYZU01000072">
    <property type="protein sequence ID" value="CUP26153.1"/>
    <property type="molecule type" value="Genomic_DNA"/>
</dbReference>
<organism evidence="9 10">
    <name type="scientific">Faecalicatena contorta</name>
    <dbReference type="NCBI Taxonomy" id="39482"/>
    <lineage>
        <taxon>Bacteria</taxon>
        <taxon>Bacillati</taxon>
        <taxon>Bacillota</taxon>
        <taxon>Clostridia</taxon>
        <taxon>Lachnospirales</taxon>
        <taxon>Lachnospiraceae</taxon>
        <taxon>Faecalicatena</taxon>
    </lineage>
</organism>
<evidence type="ECO:0000256" key="1">
    <source>
        <dbReference type="ARBA" id="ARBA00004651"/>
    </source>
</evidence>
<accession>A0A174LPW4</accession>
<sequence length="315" mass="35867">MKQEKLKVKKKGMSRRRMKRYIPLYLMILPGLIYLIINNYMPMAGLALAFKKVNYSIGLFQSPWCGLDNFKFLFSTNDAFIFFRNTILYNLGFIFLGNALGVFVAICLDSIYNKFFKKFSQVIILIPYLLSTVIISYIVFAFLSGNNGFMNLTILPMLGIDPVSWYNESQYWPYILMLVYLWMTFGYSSILYYSTLIGIDKSYYEAAAVDGAGVWAQIRHITLPALKPTIITLVLLAIGRICYSDFGLFYQIPMNSGLLYSTTQTIDTYVYRALLELNDIGRSTAGGFLQSILGFICVFTANAVVTKVDKDSSLF</sequence>
<keyword evidence="5 7" id="KW-1133">Transmembrane helix</keyword>
<dbReference type="OrthoDB" id="9785836at2"/>
<dbReference type="Pfam" id="PF00528">
    <property type="entry name" value="BPD_transp_1"/>
    <property type="match status" value="1"/>
</dbReference>
<evidence type="ECO:0000256" key="2">
    <source>
        <dbReference type="ARBA" id="ARBA00022448"/>
    </source>
</evidence>
<keyword evidence="3" id="KW-1003">Cell membrane</keyword>
<evidence type="ECO:0000313" key="9">
    <source>
        <dbReference type="EMBL" id="CUP26153.1"/>
    </source>
</evidence>
<dbReference type="RefSeq" id="WP_050640197.1">
    <property type="nucleotide sequence ID" value="NZ_CABKUE010000008.1"/>
</dbReference>
<evidence type="ECO:0000259" key="8">
    <source>
        <dbReference type="PROSITE" id="PS50928"/>
    </source>
</evidence>
<evidence type="ECO:0000256" key="6">
    <source>
        <dbReference type="ARBA" id="ARBA00023136"/>
    </source>
</evidence>